<sequence length="86" mass="9720">MAKLKITKADGTESEHRITPGIEVAFENHVKMGMHRAFRDLEMQTHIYYLAWLCLRAAGDAVKPFTDASFLDTLDKVEVLDDDPLA</sequence>
<name>A0A6J5T3K9_9CAUD</name>
<dbReference type="EMBL" id="LR796922">
    <property type="protein sequence ID" value="CAB4174007.1"/>
    <property type="molecule type" value="Genomic_DNA"/>
</dbReference>
<accession>A0A6J5T3K9</accession>
<dbReference type="EMBL" id="LR797515">
    <property type="protein sequence ID" value="CAB4222199.1"/>
    <property type="molecule type" value="Genomic_DNA"/>
</dbReference>
<gene>
    <name evidence="2" type="ORF">UFOVP1256_9</name>
    <name evidence="3" type="ORF">UFOVP1643_31</name>
    <name evidence="1" type="ORF">UFOVP974_21</name>
</gene>
<protein>
    <submittedName>
        <fullName evidence="3">Uncharacterized protein</fullName>
    </submittedName>
</protein>
<evidence type="ECO:0000313" key="1">
    <source>
        <dbReference type="EMBL" id="CAB4174007.1"/>
    </source>
</evidence>
<dbReference type="EMBL" id="LR797202">
    <property type="protein sequence ID" value="CAB4194037.1"/>
    <property type="molecule type" value="Genomic_DNA"/>
</dbReference>
<evidence type="ECO:0000313" key="3">
    <source>
        <dbReference type="EMBL" id="CAB4222199.1"/>
    </source>
</evidence>
<proteinExistence type="predicted"/>
<reference evidence="3" key="1">
    <citation type="submission" date="2020-05" db="EMBL/GenBank/DDBJ databases">
        <authorList>
            <person name="Chiriac C."/>
            <person name="Salcher M."/>
            <person name="Ghai R."/>
            <person name="Kavagutti S V."/>
        </authorList>
    </citation>
    <scope>NUCLEOTIDE SEQUENCE</scope>
</reference>
<organism evidence="3">
    <name type="scientific">uncultured Caudovirales phage</name>
    <dbReference type="NCBI Taxonomy" id="2100421"/>
    <lineage>
        <taxon>Viruses</taxon>
        <taxon>Duplodnaviria</taxon>
        <taxon>Heunggongvirae</taxon>
        <taxon>Uroviricota</taxon>
        <taxon>Caudoviricetes</taxon>
        <taxon>Peduoviridae</taxon>
        <taxon>Maltschvirus</taxon>
        <taxon>Maltschvirus maltsch</taxon>
    </lineage>
</organism>
<evidence type="ECO:0000313" key="2">
    <source>
        <dbReference type="EMBL" id="CAB4194037.1"/>
    </source>
</evidence>